<dbReference type="InterPro" id="IPR001466">
    <property type="entry name" value="Beta-lactam-related"/>
</dbReference>
<dbReference type="RefSeq" id="WP_246595653.1">
    <property type="nucleotide sequence ID" value="NZ_BAABEA010000018.1"/>
</dbReference>
<evidence type="ECO:0000256" key="1">
    <source>
        <dbReference type="SAM" id="SignalP"/>
    </source>
</evidence>
<keyword evidence="4" id="KW-1185">Reference proteome</keyword>
<dbReference type="InterPro" id="IPR006311">
    <property type="entry name" value="TAT_signal"/>
</dbReference>
<dbReference type="InterPro" id="IPR012338">
    <property type="entry name" value="Beta-lactam/transpept-like"/>
</dbReference>
<dbReference type="PROSITE" id="PS51318">
    <property type="entry name" value="TAT"/>
    <property type="match status" value="1"/>
</dbReference>
<dbReference type="PANTHER" id="PTHR46825:SF7">
    <property type="entry name" value="D-ALANYL-D-ALANINE CARBOXYPEPTIDASE"/>
    <property type="match status" value="1"/>
</dbReference>
<keyword evidence="1" id="KW-0732">Signal</keyword>
<protein>
    <submittedName>
        <fullName evidence="3">Serine hydrolase</fullName>
    </submittedName>
</protein>
<proteinExistence type="predicted"/>
<evidence type="ECO:0000259" key="2">
    <source>
        <dbReference type="Pfam" id="PF00144"/>
    </source>
</evidence>
<keyword evidence="3" id="KW-0378">Hydrolase</keyword>
<dbReference type="AlphaFoldDB" id="A0A919SR49"/>
<dbReference type="Gene3D" id="3.40.710.10">
    <property type="entry name" value="DD-peptidase/beta-lactamase superfamily"/>
    <property type="match status" value="1"/>
</dbReference>
<dbReference type="InterPro" id="IPR050491">
    <property type="entry name" value="AmpC-like"/>
</dbReference>
<organism evidence="3 4">
    <name type="scientific">Actinoplanes auranticolor</name>
    <dbReference type="NCBI Taxonomy" id="47988"/>
    <lineage>
        <taxon>Bacteria</taxon>
        <taxon>Bacillati</taxon>
        <taxon>Actinomycetota</taxon>
        <taxon>Actinomycetes</taxon>
        <taxon>Micromonosporales</taxon>
        <taxon>Micromonosporaceae</taxon>
        <taxon>Actinoplanes</taxon>
    </lineage>
</organism>
<evidence type="ECO:0000313" key="4">
    <source>
        <dbReference type="Proteomes" id="UP000681340"/>
    </source>
</evidence>
<evidence type="ECO:0000313" key="3">
    <source>
        <dbReference type="EMBL" id="GIM76086.1"/>
    </source>
</evidence>
<dbReference type="EMBL" id="BOQL01000060">
    <property type="protein sequence ID" value="GIM76086.1"/>
    <property type="molecule type" value="Genomic_DNA"/>
</dbReference>
<name>A0A919SR49_9ACTN</name>
<dbReference type="SUPFAM" id="SSF56601">
    <property type="entry name" value="beta-lactamase/transpeptidase-like"/>
    <property type="match status" value="1"/>
</dbReference>
<accession>A0A919SR49</accession>
<reference evidence="3" key="1">
    <citation type="submission" date="2021-03" db="EMBL/GenBank/DDBJ databases">
        <title>Whole genome shotgun sequence of Actinoplanes auranticolor NBRC 12245.</title>
        <authorList>
            <person name="Komaki H."/>
            <person name="Tamura T."/>
        </authorList>
    </citation>
    <scope>NUCLEOTIDE SEQUENCE</scope>
    <source>
        <strain evidence="3">NBRC 12245</strain>
    </source>
</reference>
<dbReference type="Pfam" id="PF00144">
    <property type="entry name" value="Beta-lactamase"/>
    <property type="match status" value="1"/>
</dbReference>
<dbReference type="GO" id="GO:0016787">
    <property type="term" value="F:hydrolase activity"/>
    <property type="evidence" value="ECO:0007669"/>
    <property type="project" value="UniProtKB-KW"/>
</dbReference>
<dbReference type="Proteomes" id="UP000681340">
    <property type="component" value="Unassembled WGS sequence"/>
</dbReference>
<feature type="chain" id="PRO_5038866070" evidence="1">
    <location>
        <begin position="29"/>
        <end position="386"/>
    </location>
</feature>
<feature type="domain" description="Beta-lactamase-related" evidence="2">
    <location>
        <begin position="39"/>
        <end position="354"/>
    </location>
</feature>
<sequence>MPTSVSVRRMVAAVAVAAGLAAVAPAPAAQAGPRPDEVQRSIETLVGPGRYPGVLAAVRDRQGRAKHYTAGVGDLRSGAPVPVNGQVRIGSASKMFLAVVVLQLAGEGKLGLDESVETYLPGVVHGTGFEPDRITVRHLLQHTSGLPDYTEVMFTVVPGTELPDFFATRHRYHEPRALIDLALTAEPGPVGAGWAYSNTGYVLAGLIAQKVTGRPLAELITTRVIDRIGLRDTYVPGVGEQRVRGPHPLGYQRVPGGDLRDFTVMDPSWGWGAGQVVSTPGDLNTFLRALLDGKILGPAQLRQMRTVVDLGEGAGYGLGLMRAPLTCGGVAWGHGGDIPGYSTLDWATDDGRAVTLTVTAMTGSLRDSSVSGARGGIVDAALCAGR</sequence>
<feature type="signal peptide" evidence="1">
    <location>
        <begin position="1"/>
        <end position="28"/>
    </location>
</feature>
<dbReference type="PANTHER" id="PTHR46825">
    <property type="entry name" value="D-ALANYL-D-ALANINE-CARBOXYPEPTIDASE/ENDOPEPTIDASE AMPH"/>
    <property type="match status" value="1"/>
</dbReference>
<comment type="caution">
    <text evidence="3">The sequence shown here is derived from an EMBL/GenBank/DDBJ whole genome shotgun (WGS) entry which is preliminary data.</text>
</comment>
<gene>
    <name evidence="3" type="ORF">Aau02nite_69190</name>
</gene>